<accession>A0ACC1KCC1</accession>
<feature type="non-terminal residue" evidence="1">
    <location>
        <position position="1"/>
    </location>
</feature>
<keyword evidence="2" id="KW-1185">Reference proteome</keyword>
<sequence length="194" mass="20581">TRYGSVVQVIDEFVTNGGDGAPFSPFLPTLRTYASNGNGAVAGLDGFCGAWKAVADAHPGTFLKAQKSVVERVYGAVATRYAQDRGIRYGLTKAALLDIAIVNGVGGGDNTIDEIVRGADATYDPSVSISSGSKIRVNGKEADEISWLVKLLSTWQHVNPAAMSHITVFLSLYTNGHFTFDSKEPFTVRGYAGS</sequence>
<name>A0ACC1KCC1_9FUNG</name>
<comment type="caution">
    <text evidence="1">The sequence shown here is derived from an EMBL/GenBank/DDBJ whole genome shotgun (WGS) entry which is preliminary data.</text>
</comment>
<protein>
    <submittedName>
        <fullName evidence="1">Uncharacterized protein</fullName>
    </submittedName>
</protein>
<gene>
    <name evidence="1" type="ORF">H4R21_007189</name>
</gene>
<organism evidence="1 2">
    <name type="scientific">Coemansia helicoidea</name>
    <dbReference type="NCBI Taxonomy" id="1286919"/>
    <lineage>
        <taxon>Eukaryota</taxon>
        <taxon>Fungi</taxon>
        <taxon>Fungi incertae sedis</taxon>
        <taxon>Zoopagomycota</taxon>
        <taxon>Kickxellomycotina</taxon>
        <taxon>Kickxellomycetes</taxon>
        <taxon>Kickxellales</taxon>
        <taxon>Kickxellaceae</taxon>
        <taxon>Coemansia</taxon>
    </lineage>
</organism>
<proteinExistence type="predicted"/>
<feature type="non-terminal residue" evidence="1">
    <location>
        <position position="194"/>
    </location>
</feature>
<reference evidence="1" key="1">
    <citation type="submission" date="2022-07" db="EMBL/GenBank/DDBJ databases">
        <title>Phylogenomic reconstructions and comparative analyses of Kickxellomycotina fungi.</title>
        <authorList>
            <person name="Reynolds N.K."/>
            <person name="Stajich J.E."/>
            <person name="Barry K."/>
            <person name="Grigoriev I.V."/>
            <person name="Crous P."/>
            <person name="Smith M.E."/>
        </authorList>
    </citation>
    <scope>NUCLEOTIDE SEQUENCE</scope>
    <source>
        <strain evidence="1">BCRC 34780</strain>
    </source>
</reference>
<evidence type="ECO:0000313" key="2">
    <source>
        <dbReference type="Proteomes" id="UP001140087"/>
    </source>
</evidence>
<dbReference type="Proteomes" id="UP001140087">
    <property type="component" value="Unassembled WGS sequence"/>
</dbReference>
<dbReference type="EMBL" id="JANBUN010004294">
    <property type="protein sequence ID" value="KAJ2786422.1"/>
    <property type="molecule type" value="Genomic_DNA"/>
</dbReference>
<evidence type="ECO:0000313" key="1">
    <source>
        <dbReference type="EMBL" id="KAJ2786422.1"/>
    </source>
</evidence>